<dbReference type="GO" id="GO:0006412">
    <property type="term" value="P:translation"/>
    <property type="evidence" value="ECO:0007669"/>
    <property type="project" value="UniProtKB-UniRule"/>
</dbReference>
<evidence type="ECO:0000256" key="2">
    <source>
        <dbReference type="ARBA" id="ARBA00022730"/>
    </source>
</evidence>
<dbReference type="PROSITE" id="PS01169">
    <property type="entry name" value="RIBOSOMAL_L21"/>
    <property type="match status" value="1"/>
</dbReference>
<dbReference type="InterPro" id="IPR001787">
    <property type="entry name" value="Ribosomal_bL21"/>
</dbReference>
<keyword evidence="4 6" id="KW-0689">Ribosomal protein</keyword>
<evidence type="ECO:0000256" key="7">
    <source>
        <dbReference type="RuleBase" id="RU000562"/>
    </source>
</evidence>
<reference evidence="8 9" key="2">
    <citation type="submission" date="2019-05" db="EMBL/GenBank/DDBJ databases">
        <title>Genome evolution of the obligate endosymbiont Buchnera aphidicola.</title>
        <authorList>
            <person name="Moran N.A."/>
        </authorList>
    </citation>
    <scope>NUCLEOTIDE SEQUENCE [LARGE SCALE GENOMIC DNA]</scope>
    <source>
        <strain evidence="8 9">Lps</strain>
    </source>
</reference>
<dbReference type="GO" id="GO:0003735">
    <property type="term" value="F:structural constituent of ribosome"/>
    <property type="evidence" value="ECO:0007669"/>
    <property type="project" value="InterPro"/>
</dbReference>
<sequence length="108" mass="12365">MYAIFLSGGKQYKAIKDQTIRLEKLNDVIGTTVEFNQVLMISNKSSINVGNPFIIGAKIKANIESHGRLKKIKIIKFNRRKHYKKQQGHRQYFTDVKIIDIANTSGEN</sequence>
<evidence type="ECO:0000256" key="5">
    <source>
        <dbReference type="ARBA" id="ARBA00023274"/>
    </source>
</evidence>
<comment type="similarity">
    <text evidence="1 6 7">Belongs to the bacterial ribosomal protein bL21 family.</text>
</comment>
<evidence type="ECO:0000256" key="4">
    <source>
        <dbReference type="ARBA" id="ARBA00022980"/>
    </source>
</evidence>
<evidence type="ECO:0000256" key="3">
    <source>
        <dbReference type="ARBA" id="ARBA00022884"/>
    </source>
</evidence>
<accession>A0A4D6XX79</accession>
<evidence type="ECO:0000313" key="8">
    <source>
        <dbReference type="EMBL" id="QCI22242.1"/>
    </source>
</evidence>
<proteinExistence type="inferred from homology"/>
<dbReference type="AlphaFoldDB" id="A0A4D6XX79"/>
<dbReference type="GO" id="GO:0005737">
    <property type="term" value="C:cytoplasm"/>
    <property type="evidence" value="ECO:0007669"/>
    <property type="project" value="UniProtKB-ARBA"/>
</dbReference>
<dbReference type="RefSeq" id="WP_158356083.1">
    <property type="nucleotide sequence ID" value="NZ_CP034870.1"/>
</dbReference>
<name>A0A4D6XX79_9GAMM</name>
<reference evidence="8 9" key="1">
    <citation type="submission" date="2018-12" db="EMBL/GenBank/DDBJ databases">
        <authorList>
            <person name="Chong R.A."/>
        </authorList>
    </citation>
    <scope>NUCLEOTIDE SEQUENCE [LARGE SCALE GENOMIC DNA]</scope>
    <source>
        <strain evidence="8 9">Lps</strain>
    </source>
</reference>
<keyword evidence="2 6" id="KW-0699">rRNA-binding</keyword>
<evidence type="ECO:0000256" key="1">
    <source>
        <dbReference type="ARBA" id="ARBA00008563"/>
    </source>
</evidence>
<dbReference type="EMBL" id="CP034870">
    <property type="protein sequence ID" value="QCI22242.1"/>
    <property type="molecule type" value="Genomic_DNA"/>
</dbReference>
<dbReference type="InterPro" id="IPR028909">
    <property type="entry name" value="bL21-like"/>
</dbReference>
<keyword evidence="3 6" id="KW-0694">RNA-binding</keyword>
<dbReference type="HAMAP" id="MF_01363">
    <property type="entry name" value="Ribosomal_bL21"/>
    <property type="match status" value="1"/>
</dbReference>
<dbReference type="NCBIfam" id="TIGR00061">
    <property type="entry name" value="L21"/>
    <property type="match status" value="1"/>
</dbReference>
<dbReference type="InterPro" id="IPR036164">
    <property type="entry name" value="bL21-like_sf"/>
</dbReference>
<dbReference type="SUPFAM" id="SSF141091">
    <property type="entry name" value="L21p-like"/>
    <property type="match status" value="1"/>
</dbReference>
<dbReference type="GO" id="GO:1990904">
    <property type="term" value="C:ribonucleoprotein complex"/>
    <property type="evidence" value="ECO:0007669"/>
    <property type="project" value="UniProtKB-KW"/>
</dbReference>
<dbReference type="OrthoDB" id="9813334at2"/>
<dbReference type="GO" id="GO:0005840">
    <property type="term" value="C:ribosome"/>
    <property type="evidence" value="ECO:0007669"/>
    <property type="project" value="UniProtKB-KW"/>
</dbReference>
<keyword evidence="5 6" id="KW-0687">Ribonucleoprotein</keyword>
<dbReference type="Proteomes" id="UP000298564">
    <property type="component" value="Chromosome"/>
</dbReference>
<gene>
    <name evidence="6 8" type="primary">rplU</name>
    <name evidence="8" type="ORF">D9V70_01985</name>
</gene>
<comment type="function">
    <text evidence="6 7">This protein binds to 23S rRNA in the presence of protein L20.</text>
</comment>
<dbReference type="Pfam" id="PF00829">
    <property type="entry name" value="Ribosomal_L21p"/>
    <property type="match status" value="1"/>
</dbReference>
<protein>
    <recommendedName>
        <fullName evidence="6">Large ribosomal subunit protein bL21</fullName>
    </recommendedName>
</protein>
<comment type="subunit">
    <text evidence="6">Part of the 50S ribosomal subunit. Contacts protein L20.</text>
</comment>
<evidence type="ECO:0000313" key="9">
    <source>
        <dbReference type="Proteomes" id="UP000298564"/>
    </source>
</evidence>
<dbReference type="GO" id="GO:0019843">
    <property type="term" value="F:rRNA binding"/>
    <property type="evidence" value="ECO:0007669"/>
    <property type="project" value="UniProtKB-UniRule"/>
</dbReference>
<dbReference type="PANTHER" id="PTHR21349">
    <property type="entry name" value="50S RIBOSOMAL PROTEIN L21"/>
    <property type="match status" value="1"/>
</dbReference>
<dbReference type="InterPro" id="IPR018258">
    <property type="entry name" value="Ribosomal_bL21_CS"/>
</dbReference>
<organism evidence="8 9">
    <name type="scientific">Buchnera aphidicola</name>
    <name type="common">Lipaphis pseudobrassicae</name>
    <dbReference type="NCBI Taxonomy" id="1258543"/>
    <lineage>
        <taxon>Bacteria</taxon>
        <taxon>Pseudomonadati</taxon>
        <taxon>Pseudomonadota</taxon>
        <taxon>Gammaproteobacteria</taxon>
        <taxon>Enterobacterales</taxon>
        <taxon>Erwiniaceae</taxon>
        <taxon>Buchnera</taxon>
    </lineage>
</organism>
<evidence type="ECO:0000256" key="6">
    <source>
        <dbReference type="HAMAP-Rule" id="MF_01363"/>
    </source>
</evidence>
<dbReference type="PANTHER" id="PTHR21349:SF0">
    <property type="entry name" value="LARGE RIBOSOMAL SUBUNIT PROTEIN BL21M"/>
    <property type="match status" value="1"/>
</dbReference>